<proteinExistence type="inferred from homology"/>
<evidence type="ECO:0000256" key="5">
    <source>
        <dbReference type="ARBA" id="ARBA00022692"/>
    </source>
</evidence>
<organism evidence="10 11">
    <name type="scientific">Lapidilactobacillus achengensis</name>
    <dbReference type="NCBI Taxonomy" id="2486000"/>
    <lineage>
        <taxon>Bacteria</taxon>
        <taxon>Bacillati</taxon>
        <taxon>Bacillota</taxon>
        <taxon>Bacilli</taxon>
        <taxon>Lactobacillales</taxon>
        <taxon>Lactobacillaceae</taxon>
        <taxon>Lapidilactobacillus</taxon>
    </lineage>
</organism>
<keyword evidence="4 8" id="KW-1003">Cell membrane</keyword>
<feature type="transmembrane region" description="Helical" evidence="8">
    <location>
        <begin position="129"/>
        <end position="148"/>
    </location>
</feature>
<dbReference type="Pfam" id="PF00528">
    <property type="entry name" value="BPD_transp_1"/>
    <property type="match status" value="1"/>
</dbReference>
<dbReference type="CDD" id="cd06261">
    <property type="entry name" value="TM_PBP2"/>
    <property type="match status" value="1"/>
</dbReference>
<keyword evidence="3" id="KW-0813">Transport</keyword>
<comment type="caution">
    <text evidence="8">Lacks conserved residue(s) required for the propagation of feature annotation.</text>
</comment>
<gene>
    <name evidence="10" type="primary">pstA</name>
    <name evidence="10" type="ORF">ACFQHW_09125</name>
</gene>
<evidence type="ECO:0000256" key="7">
    <source>
        <dbReference type="ARBA" id="ARBA00023136"/>
    </source>
</evidence>
<feature type="transmembrane region" description="Helical" evidence="8">
    <location>
        <begin position="12"/>
        <end position="34"/>
    </location>
</feature>
<keyword evidence="6 8" id="KW-1133">Transmembrane helix</keyword>
<evidence type="ECO:0000256" key="8">
    <source>
        <dbReference type="RuleBase" id="RU363043"/>
    </source>
</evidence>
<evidence type="ECO:0000259" key="9">
    <source>
        <dbReference type="PROSITE" id="PS50928"/>
    </source>
</evidence>
<accession>A0ABW1UP29</accession>
<dbReference type="PANTHER" id="PTHR43470">
    <property type="entry name" value="PHOSPHATE TRANSPORT SYSTEM PERMEASE PROTEIN PSTA-RELATED"/>
    <property type="match status" value="1"/>
</dbReference>
<protein>
    <recommendedName>
        <fullName evidence="8">Phosphate transport system permease protein PstA</fullName>
    </recommendedName>
</protein>
<comment type="similarity">
    <text evidence="2 8">Belongs to the binding-protein-dependent transport system permease family. CysTW subfamily.</text>
</comment>
<keyword evidence="7 8" id="KW-0472">Membrane</keyword>
<keyword evidence="5 8" id="KW-0812">Transmembrane</keyword>
<evidence type="ECO:0000313" key="11">
    <source>
        <dbReference type="Proteomes" id="UP001596310"/>
    </source>
</evidence>
<name>A0ABW1UP29_9LACO</name>
<dbReference type="EMBL" id="JBHSSM010000020">
    <property type="protein sequence ID" value="MFC6315722.1"/>
    <property type="molecule type" value="Genomic_DNA"/>
</dbReference>
<evidence type="ECO:0000256" key="6">
    <source>
        <dbReference type="ARBA" id="ARBA00022989"/>
    </source>
</evidence>
<dbReference type="InterPro" id="IPR005672">
    <property type="entry name" value="Phosphate_PstA"/>
</dbReference>
<feature type="transmembrane region" description="Helical" evidence="8">
    <location>
        <begin position="99"/>
        <end position="123"/>
    </location>
</feature>
<keyword evidence="11" id="KW-1185">Reference proteome</keyword>
<feature type="transmembrane region" description="Helical" evidence="8">
    <location>
        <begin position="258"/>
        <end position="280"/>
    </location>
</feature>
<comment type="caution">
    <text evidence="10">The sequence shown here is derived from an EMBL/GenBank/DDBJ whole genome shotgun (WGS) entry which is preliminary data.</text>
</comment>
<dbReference type="SUPFAM" id="SSF161098">
    <property type="entry name" value="MetI-like"/>
    <property type="match status" value="1"/>
</dbReference>
<dbReference type="NCBIfam" id="TIGR00974">
    <property type="entry name" value="3a0107s02c"/>
    <property type="match status" value="1"/>
</dbReference>
<feature type="transmembrane region" description="Helical" evidence="8">
    <location>
        <begin position="66"/>
        <end position="87"/>
    </location>
</feature>
<dbReference type="RefSeq" id="WP_125600740.1">
    <property type="nucleotide sequence ID" value="NZ_JBHSSM010000020.1"/>
</dbReference>
<dbReference type="InterPro" id="IPR035906">
    <property type="entry name" value="MetI-like_sf"/>
</dbReference>
<dbReference type="PANTHER" id="PTHR43470:SF4">
    <property type="entry name" value="ABC TRANSPORTER PERMEASE PROTEIN YQGI-RELATED"/>
    <property type="match status" value="1"/>
</dbReference>
<evidence type="ECO:0000256" key="1">
    <source>
        <dbReference type="ARBA" id="ARBA00004651"/>
    </source>
</evidence>
<evidence type="ECO:0000313" key="10">
    <source>
        <dbReference type="EMBL" id="MFC6315722.1"/>
    </source>
</evidence>
<comment type="subcellular location">
    <subcellularLocation>
        <location evidence="1 8">Cell membrane</location>
        <topology evidence="1 8">Multi-pass membrane protein</topology>
    </subcellularLocation>
</comment>
<feature type="domain" description="ABC transmembrane type-1" evidence="9">
    <location>
        <begin position="62"/>
        <end position="280"/>
    </location>
</feature>
<dbReference type="Proteomes" id="UP001596310">
    <property type="component" value="Unassembled WGS sequence"/>
</dbReference>
<reference evidence="11" key="1">
    <citation type="journal article" date="2019" name="Int. J. Syst. Evol. Microbiol.">
        <title>The Global Catalogue of Microorganisms (GCM) 10K type strain sequencing project: providing services to taxonomists for standard genome sequencing and annotation.</title>
        <authorList>
            <consortium name="The Broad Institute Genomics Platform"/>
            <consortium name="The Broad Institute Genome Sequencing Center for Infectious Disease"/>
            <person name="Wu L."/>
            <person name="Ma J."/>
        </authorList>
    </citation>
    <scope>NUCLEOTIDE SEQUENCE [LARGE SCALE GENOMIC DNA]</scope>
    <source>
        <strain evidence="11">CCM 8897</strain>
    </source>
</reference>
<dbReference type="InterPro" id="IPR000515">
    <property type="entry name" value="MetI-like"/>
</dbReference>
<dbReference type="PROSITE" id="PS50928">
    <property type="entry name" value="ABC_TM1"/>
    <property type="match status" value="1"/>
</dbReference>
<evidence type="ECO:0000256" key="2">
    <source>
        <dbReference type="ARBA" id="ARBA00007069"/>
    </source>
</evidence>
<dbReference type="Gene3D" id="1.10.3720.10">
    <property type="entry name" value="MetI-like"/>
    <property type="match status" value="1"/>
</dbReference>
<evidence type="ECO:0000256" key="3">
    <source>
        <dbReference type="ARBA" id="ARBA00022448"/>
    </source>
</evidence>
<sequence>MTPRKWDKVATTMLYLISGFIIVVLAFLLLYILISGLPHVTWKFITGRSSSFAAGGGIGIQLFNSLYLLILSMLISIPLSLGAGIYLSEYAPKNWLTDLIRNMIEILSSLPSVVVGLFGFLVFSINMKLGFSILSGALALTVFNLPLLTRKVEDSLQAVHYTQREAGYALGLSRWETVTHVVVPAALPGILTGMILGAGRVFGEAAALIYTAGQSSPPLDFSNWNPTYIASPLNPLRSAETLAVHIWKINSEGIIPDASAVSAGSSAILILFVLLFNFAARYFGNKLYRHLTGARERG</sequence>
<evidence type="ECO:0000256" key="4">
    <source>
        <dbReference type="ARBA" id="ARBA00022475"/>
    </source>
</evidence>